<evidence type="ECO:0000313" key="2">
    <source>
        <dbReference type="EMBL" id="MBM0276123.1"/>
    </source>
</evidence>
<protein>
    <recommendedName>
        <fullName evidence="1">Thioesterase TesA-like domain-containing protein</fullName>
    </recommendedName>
</protein>
<evidence type="ECO:0000313" key="3">
    <source>
        <dbReference type="Proteomes" id="UP000622245"/>
    </source>
</evidence>
<evidence type="ECO:0000259" key="1">
    <source>
        <dbReference type="SMART" id="SM00824"/>
    </source>
</evidence>
<dbReference type="InterPro" id="IPR020802">
    <property type="entry name" value="TesA-like"/>
</dbReference>
<proteinExistence type="predicted"/>
<dbReference type="Gene3D" id="3.40.50.1820">
    <property type="entry name" value="alpha/beta hydrolase"/>
    <property type="match status" value="1"/>
</dbReference>
<keyword evidence="3" id="KW-1185">Reference proteome</keyword>
<feature type="domain" description="Thioesterase TesA-like" evidence="1">
    <location>
        <begin position="1"/>
        <end position="159"/>
    </location>
</feature>
<comment type="caution">
    <text evidence="2">The sequence shown here is derived from an EMBL/GenBank/DDBJ whole genome shotgun (WGS) entry which is preliminary data.</text>
</comment>
<dbReference type="RefSeq" id="WP_238433024.1">
    <property type="nucleotide sequence ID" value="NZ_JAEVHL010000044.1"/>
</dbReference>
<accession>A0ABS1YFD8</accession>
<name>A0ABS1YFD8_9ACTN</name>
<gene>
    <name evidence="2" type="ORF">JM949_12075</name>
</gene>
<sequence>LRAPARGRQPVAPAGYSSGGLVAHAVAAELERRGAACAALVLLDTYRPDATELIEDLVPQVLHGLLERQARMTGDGEDSRGDGWLTAMARYLQFDWTPPPIQTPTLLVRAARPMPGRTADGEWQARWPAAETTLTVAGDHFTMLETYAAETARTVHDWLTERGGSR</sequence>
<dbReference type="SUPFAM" id="SSF53474">
    <property type="entry name" value="alpha/beta-Hydrolases"/>
    <property type="match status" value="1"/>
</dbReference>
<feature type="non-terminal residue" evidence="2">
    <location>
        <position position="1"/>
    </location>
</feature>
<dbReference type="Proteomes" id="UP000622245">
    <property type="component" value="Unassembled WGS sequence"/>
</dbReference>
<dbReference type="SMART" id="SM00824">
    <property type="entry name" value="PKS_TE"/>
    <property type="match status" value="1"/>
</dbReference>
<dbReference type="InterPro" id="IPR001031">
    <property type="entry name" value="Thioesterase"/>
</dbReference>
<dbReference type="EMBL" id="JAEVHL010000044">
    <property type="protein sequence ID" value="MBM0276123.1"/>
    <property type="molecule type" value="Genomic_DNA"/>
</dbReference>
<organism evidence="2 3">
    <name type="scientific">Micromonospora tarensis</name>
    <dbReference type="NCBI Taxonomy" id="2806100"/>
    <lineage>
        <taxon>Bacteria</taxon>
        <taxon>Bacillati</taxon>
        <taxon>Actinomycetota</taxon>
        <taxon>Actinomycetes</taxon>
        <taxon>Micromonosporales</taxon>
        <taxon>Micromonosporaceae</taxon>
        <taxon>Micromonospora</taxon>
    </lineage>
</organism>
<reference evidence="2 3" key="1">
    <citation type="submission" date="2021-01" db="EMBL/GenBank/DDBJ databases">
        <title>Draft genome sequence of Micromonospora sp. strain STR1s_6.</title>
        <authorList>
            <person name="Karlyshev A."/>
            <person name="Jawad R."/>
        </authorList>
    </citation>
    <scope>NUCLEOTIDE SEQUENCE [LARGE SCALE GENOMIC DNA]</scope>
    <source>
        <strain evidence="2 3">STR1S-6</strain>
    </source>
</reference>
<dbReference type="Pfam" id="PF00975">
    <property type="entry name" value="Thioesterase"/>
    <property type="match status" value="1"/>
</dbReference>
<dbReference type="InterPro" id="IPR029058">
    <property type="entry name" value="AB_hydrolase_fold"/>
</dbReference>